<keyword evidence="2" id="KW-0732">Signal</keyword>
<reference evidence="3" key="1">
    <citation type="submission" date="2019-07" db="EMBL/GenBank/DDBJ databases">
        <authorList>
            <person name="Palmer J.M."/>
        </authorList>
    </citation>
    <scope>NUCLEOTIDE SEQUENCE</scope>
    <source>
        <strain evidence="3">PC9</strain>
    </source>
</reference>
<dbReference type="VEuPathDB" id="FungiDB:PC9H_001859"/>
<gene>
    <name evidence="3" type="ORF">PC9H_001859</name>
</gene>
<dbReference type="InterPro" id="IPR017853">
    <property type="entry name" value="GH"/>
</dbReference>
<evidence type="ECO:0000256" key="2">
    <source>
        <dbReference type="SAM" id="SignalP"/>
    </source>
</evidence>
<dbReference type="AlphaFoldDB" id="A0A8H7DMK3"/>
<dbReference type="Gene3D" id="3.20.20.80">
    <property type="entry name" value="Glycosidases"/>
    <property type="match status" value="1"/>
</dbReference>
<dbReference type="GeneID" id="59371700"/>
<dbReference type="PANTHER" id="PTHR10353">
    <property type="entry name" value="GLYCOSYL HYDROLASE"/>
    <property type="match status" value="1"/>
</dbReference>
<evidence type="ECO:0000313" key="3">
    <source>
        <dbReference type="EMBL" id="KAF7419272.1"/>
    </source>
</evidence>
<dbReference type="GO" id="GO:0008422">
    <property type="term" value="F:beta-glucosidase activity"/>
    <property type="evidence" value="ECO:0007669"/>
    <property type="project" value="TreeGrafter"/>
</dbReference>
<dbReference type="InterPro" id="IPR001360">
    <property type="entry name" value="Glyco_hydro_1"/>
</dbReference>
<evidence type="ECO:0008006" key="5">
    <source>
        <dbReference type="Google" id="ProtNLM"/>
    </source>
</evidence>
<dbReference type="PANTHER" id="PTHR10353:SF53">
    <property type="entry name" value="BETA-1,4-GLUCOSIDASE (EUROFUNG)"/>
    <property type="match status" value="1"/>
</dbReference>
<dbReference type="EMBL" id="JACETU010000010">
    <property type="protein sequence ID" value="KAF7419272.1"/>
    <property type="molecule type" value="Genomic_DNA"/>
</dbReference>
<protein>
    <recommendedName>
        <fullName evidence="5">Glycoside hydrolase family 1 protein</fullName>
    </recommendedName>
</protein>
<name>A0A8H7DMK3_PLEOS</name>
<dbReference type="PROSITE" id="PS00653">
    <property type="entry name" value="GLYCOSYL_HYDROL_F1_2"/>
    <property type="match status" value="1"/>
</dbReference>
<dbReference type="PRINTS" id="PR00131">
    <property type="entry name" value="GLHYDRLASE1"/>
</dbReference>
<dbReference type="InterPro" id="IPR033132">
    <property type="entry name" value="GH_1_N_CS"/>
</dbReference>
<comment type="caution">
    <text evidence="3">The sequence shown here is derived from an EMBL/GenBank/DDBJ whole genome shotgun (WGS) entry which is preliminary data.</text>
</comment>
<organism evidence="3 4">
    <name type="scientific">Pleurotus ostreatus</name>
    <name type="common">Oyster mushroom</name>
    <name type="synonym">White-rot fungus</name>
    <dbReference type="NCBI Taxonomy" id="5322"/>
    <lineage>
        <taxon>Eukaryota</taxon>
        <taxon>Fungi</taxon>
        <taxon>Dikarya</taxon>
        <taxon>Basidiomycota</taxon>
        <taxon>Agaricomycotina</taxon>
        <taxon>Agaricomycetes</taxon>
        <taxon>Agaricomycetidae</taxon>
        <taxon>Agaricales</taxon>
        <taxon>Pleurotineae</taxon>
        <taxon>Pleurotaceae</taxon>
        <taxon>Pleurotus</taxon>
    </lineage>
</organism>
<feature type="chain" id="PRO_5034873719" description="Glycoside hydrolase family 1 protein" evidence="2">
    <location>
        <begin position="21"/>
        <end position="604"/>
    </location>
</feature>
<dbReference type="OrthoDB" id="65569at2759"/>
<accession>A0A8H7DMK3</accession>
<evidence type="ECO:0000256" key="1">
    <source>
        <dbReference type="RuleBase" id="RU003690"/>
    </source>
</evidence>
<keyword evidence="4" id="KW-1185">Reference proteome</keyword>
<feature type="signal peptide" evidence="2">
    <location>
        <begin position="1"/>
        <end position="20"/>
    </location>
</feature>
<dbReference type="GO" id="GO:0005975">
    <property type="term" value="P:carbohydrate metabolic process"/>
    <property type="evidence" value="ECO:0007669"/>
    <property type="project" value="InterPro"/>
</dbReference>
<dbReference type="Proteomes" id="UP000623687">
    <property type="component" value="Unassembled WGS sequence"/>
</dbReference>
<dbReference type="RefSeq" id="XP_036626126.1">
    <property type="nucleotide sequence ID" value="XM_036771505.1"/>
</dbReference>
<evidence type="ECO:0000313" key="4">
    <source>
        <dbReference type="Proteomes" id="UP000623687"/>
    </source>
</evidence>
<comment type="similarity">
    <text evidence="1">Belongs to the glycosyl hydrolase 1 family.</text>
</comment>
<dbReference type="Pfam" id="PF00232">
    <property type="entry name" value="Glyco_hydro_1"/>
    <property type="match status" value="1"/>
</dbReference>
<sequence length="604" mass="66883">MNYRFSIAIVLFAPAIAVLAQQESQPSRTQIGIATGSVQDTPLTTTIHSAIPTVIPQTGAIFPPVGSIPHDFSPRGLQELWNIVGSVEDPPFTTTPVPKTPVVLPSNPPGLYPEWFAPRPSKIFPDLKLPKGFKFGVATASYQVEGAAKSDGKGPSMWDWASRQPGAVSDGSNADVVDLHYFMYKEDVARIAALGVNAHSFSLSWARIFPFGTAGSPLNDVALKHYSDVIDYHLASGVEPVVTLFHWDTPLALVAYYGGFTSPKIVDDFVHYATTVFRAFNGRVKTWYTFNEPSVYCGQIASYPFDIAFSPGINKTTAPYHCAYNLLKAHAAAVKVFRSMRINGEIAFKNDDFVGMPWRANSTADHEAVERHAAFGIGKFSDPVYTTGDWPEALKETLPPSILPRFTKKEREDILGTADFFAIDAYRTQWVSSPSDGIEACVNDVSHPLWPACNQVVLFDSEAGWAAGPSADPLSGWLQATPNFLRDSLKELQKRWPTKKMYIAEFGFVEPFENERQELSQITEDVTRTNYFMTYLGEVLLAIHEDKLPIAGTFAWAMLDNAEWASGLSARFGIQYVNYSSPILERVYKRSAIQMSEFFQAHLV</sequence>
<dbReference type="SUPFAM" id="SSF51445">
    <property type="entry name" value="(Trans)glycosidases"/>
    <property type="match status" value="1"/>
</dbReference>
<proteinExistence type="inferred from homology"/>